<evidence type="ECO:0000256" key="2">
    <source>
        <dbReference type="ARBA" id="ARBA00022692"/>
    </source>
</evidence>
<dbReference type="Pfam" id="PF00654">
    <property type="entry name" value="Voltage_CLC"/>
    <property type="match status" value="1"/>
</dbReference>
<gene>
    <name evidence="6" type="ORF">H8R91_04540</name>
</gene>
<sequence length="407" mass="43577">MKRKFVDFKVLTASLCCAVVMGVISFVFLKMLGLSSVFRESFPYCIWFLPLSGMLTAFVYKKYGGESSKGNNLIIQSANEGVKVPKRLAVLTFFFTLLTHFSGGSAGREGTAVQIGGALTSNVADKFGFKKEDRKTIILSGLSSAFGSVFGTPLAGAFFGMEVCCIGQLSASAVIPCFLSSYLANAVTLLLGATHEVHTIASVPNFDFKLILIFVSASVFFGLLGKLFALAVKYLKLLYAKIFKNTVLSALAGSVVVTLLIILLNLNKYEGLSTWQQTTAFEGNANWYDMPVKFILTTLTLGAGFQGGEVTPLFDIGASFGGWYANLFGIEPSFLAAIGLICVFGSAANTPITTIMLGIELFGAEAAPYFVFASLISFIASGKSGIYSSQERKLSKSLFSAKADFSE</sequence>
<feature type="transmembrane region" description="Helical" evidence="5">
    <location>
        <begin position="12"/>
        <end position="29"/>
    </location>
</feature>
<feature type="transmembrane region" description="Helical" evidence="5">
    <location>
        <begin position="211"/>
        <end position="235"/>
    </location>
</feature>
<dbReference type="RefSeq" id="WP_186935067.1">
    <property type="nucleotide sequence ID" value="NZ_JACOPS010000002.1"/>
</dbReference>
<dbReference type="InterPro" id="IPR050368">
    <property type="entry name" value="ClC-type_chloride_channel"/>
</dbReference>
<evidence type="ECO:0000256" key="5">
    <source>
        <dbReference type="SAM" id="Phobius"/>
    </source>
</evidence>
<feature type="transmembrane region" description="Helical" evidence="5">
    <location>
        <begin position="41"/>
        <end position="60"/>
    </location>
</feature>
<dbReference type="PANTHER" id="PTHR43427">
    <property type="entry name" value="CHLORIDE CHANNEL PROTEIN CLC-E"/>
    <property type="match status" value="1"/>
</dbReference>
<dbReference type="InterPro" id="IPR014743">
    <property type="entry name" value="Cl-channel_core"/>
</dbReference>
<accession>A0ABR7HJZ0</accession>
<dbReference type="InterPro" id="IPR001807">
    <property type="entry name" value="ClC"/>
</dbReference>
<keyword evidence="4 5" id="KW-0472">Membrane</keyword>
<comment type="subcellular location">
    <subcellularLocation>
        <location evidence="1">Membrane</location>
        <topology evidence="1">Multi-pass membrane protein</topology>
    </subcellularLocation>
</comment>
<name>A0ABR7HJZ0_9FIRM</name>
<dbReference type="SUPFAM" id="SSF81340">
    <property type="entry name" value="Clc chloride channel"/>
    <property type="match status" value="1"/>
</dbReference>
<evidence type="ECO:0000256" key="4">
    <source>
        <dbReference type="ARBA" id="ARBA00023136"/>
    </source>
</evidence>
<dbReference type="EMBL" id="JACOPS010000002">
    <property type="protein sequence ID" value="MBC5727800.1"/>
    <property type="molecule type" value="Genomic_DNA"/>
</dbReference>
<protein>
    <submittedName>
        <fullName evidence="6">Chloride channel protein</fullName>
    </submittedName>
</protein>
<feature type="transmembrane region" description="Helical" evidence="5">
    <location>
        <begin position="247"/>
        <end position="266"/>
    </location>
</feature>
<evidence type="ECO:0000313" key="6">
    <source>
        <dbReference type="EMBL" id="MBC5727800.1"/>
    </source>
</evidence>
<keyword evidence="2 5" id="KW-0812">Transmembrane</keyword>
<proteinExistence type="predicted"/>
<feature type="transmembrane region" description="Helical" evidence="5">
    <location>
        <begin position="171"/>
        <end position="191"/>
    </location>
</feature>
<evidence type="ECO:0000256" key="1">
    <source>
        <dbReference type="ARBA" id="ARBA00004141"/>
    </source>
</evidence>
<comment type="caution">
    <text evidence="6">The sequence shown here is derived from an EMBL/GenBank/DDBJ whole genome shotgun (WGS) entry which is preliminary data.</text>
</comment>
<organism evidence="6 7">
    <name type="scientific">Ruminococcus intestinalis</name>
    <dbReference type="NCBI Taxonomy" id="2763066"/>
    <lineage>
        <taxon>Bacteria</taxon>
        <taxon>Bacillati</taxon>
        <taxon>Bacillota</taxon>
        <taxon>Clostridia</taxon>
        <taxon>Eubacteriales</taxon>
        <taxon>Oscillospiraceae</taxon>
        <taxon>Ruminococcus</taxon>
    </lineage>
</organism>
<evidence type="ECO:0000313" key="7">
    <source>
        <dbReference type="Proteomes" id="UP000636755"/>
    </source>
</evidence>
<feature type="transmembrane region" description="Helical" evidence="5">
    <location>
        <begin position="136"/>
        <end position="159"/>
    </location>
</feature>
<evidence type="ECO:0000256" key="3">
    <source>
        <dbReference type="ARBA" id="ARBA00022989"/>
    </source>
</evidence>
<keyword evidence="3 5" id="KW-1133">Transmembrane helix</keyword>
<dbReference type="Proteomes" id="UP000636755">
    <property type="component" value="Unassembled WGS sequence"/>
</dbReference>
<keyword evidence="7" id="KW-1185">Reference proteome</keyword>
<reference evidence="6 7" key="1">
    <citation type="submission" date="2020-08" db="EMBL/GenBank/DDBJ databases">
        <title>Genome public.</title>
        <authorList>
            <person name="Liu C."/>
            <person name="Sun Q."/>
        </authorList>
    </citation>
    <scope>NUCLEOTIDE SEQUENCE [LARGE SCALE GENOMIC DNA]</scope>
    <source>
        <strain evidence="6 7">NSJ-71</strain>
    </source>
</reference>
<dbReference type="Gene3D" id="1.10.3080.10">
    <property type="entry name" value="Clc chloride channel"/>
    <property type="match status" value="1"/>
</dbReference>
<dbReference type="PANTHER" id="PTHR43427:SF12">
    <property type="entry name" value="CHLORIDE TRANSPORTER"/>
    <property type="match status" value="1"/>
</dbReference>